<evidence type="ECO:0000256" key="1">
    <source>
        <dbReference type="SAM" id="MobiDB-lite"/>
    </source>
</evidence>
<proteinExistence type="predicted"/>
<name>A0A3N0XZ49_ANAGA</name>
<keyword evidence="3" id="KW-1185">Reference proteome</keyword>
<accession>A0A3N0XZ49</accession>
<comment type="caution">
    <text evidence="2">The sequence shown here is derived from an EMBL/GenBank/DDBJ whole genome shotgun (WGS) entry which is preliminary data.</text>
</comment>
<evidence type="ECO:0000313" key="2">
    <source>
        <dbReference type="EMBL" id="ROK35743.1"/>
    </source>
</evidence>
<dbReference type="AlphaFoldDB" id="A0A3N0XZ49"/>
<reference evidence="2 3" key="1">
    <citation type="submission" date="2018-10" db="EMBL/GenBank/DDBJ databases">
        <title>Genome assembly for a Yunnan-Guizhou Plateau 3E fish, Anabarilius grahami (Regan), and its evolutionary and genetic applications.</title>
        <authorList>
            <person name="Jiang W."/>
        </authorList>
    </citation>
    <scope>NUCLEOTIDE SEQUENCE [LARGE SCALE GENOMIC DNA]</scope>
    <source>
        <strain evidence="2">AG-KIZ</strain>
        <tissue evidence="2">Muscle</tissue>
    </source>
</reference>
<gene>
    <name evidence="2" type="ORF">DPX16_17486</name>
</gene>
<protein>
    <submittedName>
        <fullName evidence="2">Uncharacterized protein</fullName>
    </submittedName>
</protein>
<dbReference type="Proteomes" id="UP000281406">
    <property type="component" value="Unassembled WGS sequence"/>
</dbReference>
<organism evidence="2 3">
    <name type="scientific">Anabarilius grahami</name>
    <name type="common">Kanglang fish</name>
    <name type="synonym">Barilius grahami</name>
    <dbReference type="NCBI Taxonomy" id="495550"/>
    <lineage>
        <taxon>Eukaryota</taxon>
        <taxon>Metazoa</taxon>
        <taxon>Chordata</taxon>
        <taxon>Craniata</taxon>
        <taxon>Vertebrata</taxon>
        <taxon>Euteleostomi</taxon>
        <taxon>Actinopterygii</taxon>
        <taxon>Neopterygii</taxon>
        <taxon>Teleostei</taxon>
        <taxon>Ostariophysi</taxon>
        <taxon>Cypriniformes</taxon>
        <taxon>Xenocyprididae</taxon>
        <taxon>Xenocypridinae</taxon>
        <taxon>Xenocypridinae incertae sedis</taxon>
        <taxon>Anabarilius</taxon>
    </lineage>
</organism>
<feature type="region of interest" description="Disordered" evidence="1">
    <location>
        <begin position="154"/>
        <end position="179"/>
    </location>
</feature>
<evidence type="ECO:0000313" key="3">
    <source>
        <dbReference type="Proteomes" id="UP000281406"/>
    </source>
</evidence>
<sequence length="179" mass="19238">MTKIRIFTGKCLNKQPAAAAAAEAFIMAVSEHNQHKIMDYIGFLYPQTAVQSDSPHLPSRGWRKMRHRHLVAALPAASPAASDFFGSCCLSGISSGQGLLRQLSLQWHLQRPGTSSAALPTVASPAAAASHSGTSGGISSGQGLLRQLSLERHLQRPRPRHRHLEQPGTVFGSTCSWPI</sequence>
<dbReference type="EMBL" id="RJVU01057109">
    <property type="protein sequence ID" value="ROK35743.1"/>
    <property type="molecule type" value="Genomic_DNA"/>
</dbReference>